<dbReference type="GO" id="GO:0005886">
    <property type="term" value="C:plasma membrane"/>
    <property type="evidence" value="ECO:0007669"/>
    <property type="project" value="UniProtKB-SubCell"/>
</dbReference>
<dbReference type="SUPFAM" id="SSF51306">
    <property type="entry name" value="LexA/Signal peptidase"/>
    <property type="match status" value="1"/>
</dbReference>
<keyword evidence="3" id="KW-0812">Transmembrane</keyword>
<dbReference type="InterPro" id="IPR019533">
    <property type="entry name" value="Peptidase_S26"/>
</dbReference>
<keyword evidence="3" id="KW-0472">Membrane</keyword>
<dbReference type="OrthoDB" id="9815782at2"/>
<evidence type="ECO:0000313" key="7">
    <source>
        <dbReference type="Proteomes" id="UP000231791"/>
    </source>
</evidence>
<dbReference type="Gene3D" id="2.10.109.10">
    <property type="entry name" value="Umud Fragment, subunit A"/>
    <property type="match status" value="1"/>
</dbReference>
<evidence type="ECO:0000256" key="4">
    <source>
        <dbReference type="SAM" id="MobiDB-lite"/>
    </source>
</evidence>
<comment type="subcellular location">
    <subcellularLocation>
        <location evidence="1">Cell membrane</location>
        <topology evidence="1">Single-pass type II membrane protein</topology>
    </subcellularLocation>
    <subcellularLocation>
        <location evidence="3">Membrane</location>
        <topology evidence="3">Single-pass type II membrane protein</topology>
    </subcellularLocation>
</comment>
<organism evidence="6 7">
    <name type="scientific">Streptomyces lavendulae subsp. lavendulae</name>
    <dbReference type="NCBI Taxonomy" id="58340"/>
    <lineage>
        <taxon>Bacteria</taxon>
        <taxon>Bacillati</taxon>
        <taxon>Actinomycetota</taxon>
        <taxon>Actinomycetes</taxon>
        <taxon>Kitasatosporales</taxon>
        <taxon>Streptomycetaceae</taxon>
        <taxon>Streptomyces</taxon>
    </lineage>
</organism>
<sequence>MEHRPGRRRGIAAIVLLVLGAVILGGVTVAKAVNPPSRYTEGKAVGWTMTPTYTNGESIYLEPVAKGGLRRGDVVLASVPWSLQKTQMNRVVAVGGDRIQYKPSSKVAGQYRLVLNGTPLDEPYLEQWKNPSAVAFNVKVPKGYVFLMADNRMNSDGSQYANNGPVPADKVTAKVVAYPMAKLAVWGQLAGALVLLLGGVLAGVARRARGRAGRAAAAPAAGPAVIPAPAAAQPEPGEGGGEGAGEQAPVAAQPGPGDAQAPVGPGGRADVPS</sequence>
<feature type="compositionally biased region" description="Low complexity" evidence="4">
    <location>
        <begin position="245"/>
        <end position="263"/>
    </location>
</feature>
<dbReference type="GeneID" id="49385608"/>
<dbReference type="EMBL" id="CP024985">
    <property type="protein sequence ID" value="ATZ26397.1"/>
    <property type="molecule type" value="Genomic_DNA"/>
</dbReference>
<evidence type="ECO:0000256" key="3">
    <source>
        <dbReference type="RuleBase" id="RU362042"/>
    </source>
</evidence>
<dbReference type="PANTHER" id="PTHR43390:SF1">
    <property type="entry name" value="CHLOROPLAST PROCESSING PEPTIDASE"/>
    <property type="match status" value="1"/>
</dbReference>
<keyword evidence="7" id="KW-1185">Reference proteome</keyword>
<dbReference type="KEGG" id="slx:SLAV_22920"/>
<dbReference type="GO" id="GO:0006465">
    <property type="term" value="P:signal peptide processing"/>
    <property type="evidence" value="ECO:0007669"/>
    <property type="project" value="InterPro"/>
</dbReference>
<feature type="domain" description="Peptidase S26" evidence="5">
    <location>
        <begin position="44"/>
        <end position="176"/>
    </location>
</feature>
<feature type="compositionally biased region" description="Low complexity" evidence="4">
    <location>
        <begin position="217"/>
        <end position="236"/>
    </location>
</feature>
<comment type="similarity">
    <text evidence="2 3">Belongs to the peptidase S26 family.</text>
</comment>
<evidence type="ECO:0000259" key="5">
    <source>
        <dbReference type="Pfam" id="PF10502"/>
    </source>
</evidence>
<reference evidence="6 7" key="1">
    <citation type="submission" date="2017-11" db="EMBL/GenBank/DDBJ databases">
        <title>Complete genome sequence of Streptomyces lavendulae subsp. lavendulae CCM 3239 (formerly 'Streptomyces aureofaciens CCM 3239'), the producer of the angucycline-type antibiotic auricin.</title>
        <authorList>
            <person name="Busche T."/>
            <person name="Novakova R."/>
            <person name="Al'Dilaimi A."/>
            <person name="Homerova D."/>
            <person name="Feckova L."/>
            <person name="Rezuchova B."/>
            <person name="Mingyar E."/>
            <person name="Csolleiova D."/>
            <person name="Bekeova C."/>
            <person name="Winkler A."/>
            <person name="Sevcikova B."/>
            <person name="Kalinowski J."/>
            <person name="Kormanec J."/>
            <person name="Ruckert C."/>
        </authorList>
    </citation>
    <scope>NUCLEOTIDE SEQUENCE [LARGE SCALE GENOMIC DNA]</scope>
    <source>
        <strain evidence="6 7">CCM 3239</strain>
    </source>
</reference>
<dbReference type="Proteomes" id="UP000231791">
    <property type="component" value="Chromosome"/>
</dbReference>
<accession>A0A2K8PI40</accession>
<evidence type="ECO:0000256" key="2">
    <source>
        <dbReference type="ARBA" id="ARBA00009370"/>
    </source>
</evidence>
<protein>
    <recommendedName>
        <fullName evidence="3">Signal peptidase I</fullName>
        <ecNumber evidence="3">3.4.21.89</ecNumber>
    </recommendedName>
</protein>
<feature type="region of interest" description="Disordered" evidence="4">
    <location>
        <begin position="217"/>
        <end position="273"/>
    </location>
</feature>
<keyword evidence="3 6" id="KW-0378">Hydrolase</keyword>
<comment type="catalytic activity">
    <reaction evidence="3">
        <text>Cleavage of hydrophobic, N-terminal signal or leader sequences from secreted and periplasmic proteins.</text>
        <dbReference type="EC" id="3.4.21.89"/>
    </reaction>
</comment>
<gene>
    <name evidence="6" type="primary">sipU2</name>
    <name evidence="6" type="ORF">SLAV_22920</name>
</gene>
<dbReference type="RefSeq" id="WP_030231664.1">
    <property type="nucleotide sequence ID" value="NZ_CP024985.1"/>
</dbReference>
<proteinExistence type="inferred from homology"/>
<dbReference type="Pfam" id="PF10502">
    <property type="entry name" value="Peptidase_S26"/>
    <property type="match status" value="1"/>
</dbReference>
<dbReference type="PRINTS" id="PR00727">
    <property type="entry name" value="LEADERPTASE"/>
</dbReference>
<dbReference type="AlphaFoldDB" id="A0A2K8PI40"/>
<evidence type="ECO:0000256" key="1">
    <source>
        <dbReference type="ARBA" id="ARBA00004401"/>
    </source>
</evidence>
<evidence type="ECO:0000313" key="6">
    <source>
        <dbReference type="EMBL" id="ATZ26397.1"/>
    </source>
</evidence>
<dbReference type="GO" id="GO:0004252">
    <property type="term" value="F:serine-type endopeptidase activity"/>
    <property type="evidence" value="ECO:0007669"/>
    <property type="project" value="InterPro"/>
</dbReference>
<keyword evidence="3" id="KW-1133">Transmembrane helix</keyword>
<dbReference type="InterPro" id="IPR036286">
    <property type="entry name" value="LexA/Signal_pep-like_sf"/>
</dbReference>
<dbReference type="EC" id="3.4.21.89" evidence="3"/>
<name>A0A2K8PI40_STRLA</name>
<dbReference type="GO" id="GO:0009003">
    <property type="term" value="F:signal peptidase activity"/>
    <property type="evidence" value="ECO:0007669"/>
    <property type="project" value="UniProtKB-EC"/>
</dbReference>
<dbReference type="PANTHER" id="PTHR43390">
    <property type="entry name" value="SIGNAL PEPTIDASE I"/>
    <property type="match status" value="1"/>
</dbReference>
<dbReference type="NCBIfam" id="TIGR02227">
    <property type="entry name" value="sigpep_I_bact"/>
    <property type="match status" value="1"/>
</dbReference>
<feature type="transmembrane region" description="Helical" evidence="3">
    <location>
        <begin position="183"/>
        <end position="204"/>
    </location>
</feature>
<dbReference type="InterPro" id="IPR000223">
    <property type="entry name" value="Pept_S26A_signal_pept_1"/>
</dbReference>
<keyword evidence="3" id="KW-0645">Protease</keyword>